<dbReference type="InterPro" id="IPR035969">
    <property type="entry name" value="Rab-GAP_TBC_sf"/>
</dbReference>
<feature type="region of interest" description="Disordered" evidence="1">
    <location>
        <begin position="1"/>
        <end position="202"/>
    </location>
</feature>
<feature type="compositionally biased region" description="Low complexity" evidence="1">
    <location>
        <begin position="109"/>
        <end position="120"/>
    </location>
</feature>
<dbReference type="PANTHER" id="PTHR22957:SF26">
    <property type="entry name" value="LD44506P"/>
    <property type="match status" value="1"/>
</dbReference>
<dbReference type="Proteomes" id="UP001176521">
    <property type="component" value="Unassembled WGS sequence"/>
</dbReference>
<organism evidence="3 4">
    <name type="scientific">Tilletia horrida</name>
    <dbReference type="NCBI Taxonomy" id="155126"/>
    <lineage>
        <taxon>Eukaryota</taxon>
        <taxon>Fungi</taxon>
        <taxon>Dikarya</taxon>
        <taxon>Basidiomycota</taxon>
        <taxon>Ustilaginomycotina</taxon>
        <taxon>Exobasidiomycetes</taxon>
        <taxon>Tilletiales</taxon>
        <taxon>Tilletiaceae</taxon>
        <taxon>Tilletia</taxon>
    </lineage>
</organism>
<accession>A0AAN6G8S7</accession>
<evidence type="ECO:0000313" key="3">
    <source>
        <dbReference type="EMBL" id="KAK0524976.1"/>
    </source>
</evidence>
<feature type="region of interest" description="Disordered" evidence="1">
    <location>
        <begin position="238"/>
        <end position="272"/>
    </location>
</feature>
<dbReference type="AlphaFoldDB" id="A0AAN6G8S7"/>
<feature type="compositionally biased region" description="Low complexity" evidence="1">
    <location>
        <begin position="69"/>
        <end position="97"/>
    </location>
</feature>
<gene>
    <name evidence="3" type="primary">GYP1</name>
    <name evidence="3" type="ORF">OC842_005658</name>
</gene>
<name>A0AAN6G8S7_9BASI</name>
<feature type="compositionally biased region" description="Acidic residues" evidence="1">
    <location>
        <begin position="51"/>
        <end position="64"/>
    </location>
</feature>
<keyword evidence="4" id="KW-1185">Reference proteome</keyword>
<dbReference type="GO" id="GO:0005794">
    <property type="term" value="C:Golgi apparatus"/>
    <property type="evidence" value="ECO:0007669"/>
    <property type="project" value="TreeGrafter"/>
</dbReference>
<dbReference type="Gene3D" id="1.10.472.80">
    <property type="entry name" value="Ypt/Rab-GAP domain of gyp1p, domain 3"/>
    <property type="match status" value="1"/>
</dbReference>
<dbReference type="Gene3D" id="1.10.8.270">
    <property type="entry name" value="putative rabgap domain of human tbc1 domain family member 14 like domains"/>
    <property type="match status" value="1"/>
</dbReference>
<dbReference type="FunFam" id="1.10.8.270:FF:000037">
    <property type="entry name" value="TBC1 domain family member 22A"/>
    <property type="match status" value="1"/>
</dbReference>
<dbReference type="Pfam" id="PF00566">
    <property type="entry name" value="RabGAP-TBC"/>
    <property type="match status" value="1"/>
</dbReference>
<protein>
    <submittedName>
        <fullName evidence="3">GTPase-activating protein</fullName>
    </submittedName>
</protein>
<dbReference type="PANTHER" id="PTHR22957">
    <property type="entry name" value="TBC1 DOMAIN FAMILY MEMBER GTPASE-ACTIVATING PROTEIN"/>
    <property type="match status" value="1"/>
</dbReference>
<reference evidence="3" key="1">
    <citation type="journal article" date="2023" name="PhytoFront">
        <title>Draft Genome Resources of Seven Strains of Tilletia horrida, Causal Agent of Kernel Smut of Rice.</title>
        <authorList>
            <person name="Khanal S."/>
            <person name="Antony Babu S."/>
            <person name="Zhou X.G."/>
        </authorList>
    </citation>
    <scope>NUCLEOTIDE SEQUENCE</scope>
    <source>
        <strain evidence="3">TX3</strain>
    </source>
</reference>
<dbReference type="SUPFAM" id="SSF47923">
    <property type="entry name" value="Ypt/Rab-GAP domain of gyp1p"/>
    <property type="match status" value="2"/>
</dbReference>
<dbReference type="GO" id="GO:0005096">
    <property type="term" value="F:GTPase activator activity"/>
    <property type="evidence" value="ECO:0007669"/>
    <property type="project" value="TreeGrafter"/>
</dbReference>
<evidence type="ECO:0000259" key="2">
    <source>
        <dbReference type="PROSITE" id="PS50086"/>
    </source>
</evidence>
<feature type="compositionally biased region" description="Low complexity" evidence="1">
    <location>
        <begin position="173"/>
        <end position="202"/>
    </location>
</feature>
<evidence type="ECO:0000256" key="1">
    <source>
        <dbReference type="SAM" id="MobiDB-lite"/>
    </source>
</evidence>
<feature type="compositionally biased region" description="Low complexity" evidence="1">
    <location>
        <begin position="13"/>
        <end position="43"/>
    </location>
</feature>
<feature type="domain" description="Rab-GAP TBC" evidence="2">
    <location>
        <begin position="334"/>
        <end position="579"/>
    </location>
</feature>
<dbReference type="InterPro" id="IPR000195">
    <property type="entry name" value="Rab-GAP-TBC_dom"/>
</dbReference>
<dbReference type="FunFam" id="1.10.472.80:FF:000001">
    <property type="entry name" value="TBC1 domain family member 22B"/>
    <property type="match status" value="1"/>
</dbReference>
<evidence type="ECO:0000313" key="4">
    <source>
        <dbReference type="Proteomes" id="UP001176521"/>
    </source>
</evidence>
<dbReference type="PROSITE" id="PS50086">
    <property type="entry name" value="TBC_RABGAP"/>
    <property type="match status" value="1"/>
</dbReference>
<dbReference type="SMART" id="SM00164">
    <property type="entry name" value="TBC"/>
    <property type="match status" value="1"/>
</dbReference>
<comment type="caution">
    <text evidence="3">The sequence shown here is derived from an EMBL/GenBank/DDBJ whole genome shotgun (WGS) entry which is preliminary data.</text>
</comment>
<dbReference type="EMBL" id="JAPDMQ010000423">
    <property type="protein sequence ID" value="KAK0524976.1"/>
    <property type="molecule type" value="Genomic_DNA"/>
</dbReference>
<proteinExistence type="predicted"/>
<sequence length="648" mass="69402">MRSSRPPVAPLQASAAMRSVSASSPGGVSTPNSTSSSSRLPSGHHPQQQQWEDEAWTVDSDDEDFVCRQQQQHLASQAVAAAAAASGSASASGQKHAPAQPHQYRPLRSTSYSSVSGSASVEAGDGLAQGSGARPIPSRSPTGSGNVPAGSPASGRPHAPHLNSRTSWLLVDSVPSPSASSISQPSSLSGPGGAPIPANPISAVPLDLDAAIAGSPPTDLGPSAEAAVYNASFLGGAHPLQNGPSTPGTTSSLQSGSSDVTPLTRAPSSRSKRRWTEFVKALGGVTPPSPAAAIALTNGAADADTADPSLSAASEAPRSLTVNLDELRKAAWKGVPDELRPMVWMLLLVSAAAQDLSLSFKRLTGLLMQGYLPPQPSARSTTLARKRSDYAAAVEQAFGRGRGGLDQTIWHQIEIDVPRTNPGIPLWQREATQRSLERILYVWALRHPASGYVQGIADLATPFYEVFLSAYIDSDPEKYDVANLPSHTLQALEADTFWCLSKLLDGIQDNYIFAQPGIQRQVKLMGELVARIDAPLHQHLAEQNVQYMQFAFRWMNCLLMREMSVRNIVRMWDTYIAEGPDAFSDFHPFVCAVLLRKWSARLMEMDFQGIIMFLQNLPTKDWSNADAEDLLAQAFMYKSLFGNTAHLR</sequence>
<feature type="compositionally biased region" description="Polar residues" evidence="1">
    <location>
        <begin position="242"/>
        <end position="269"/>
    </location>
</feature>